<gene>
    <name evidence="10" type="ORF">M569_03472</name>
</gene>
<dbReference type="AlphaFoldDB" id="S8CV93"/>
<evidence type="ECO:0000256" key="1">
    <source>
        <dbReference type="ARBA" id="ARBA00004191"/>
    </source>
</evidence>
<evidence type="ECO:0000256" key="9">
    <source>
        <dbReference type="RuleBase" id="RU361169"/>
    </source>
</evidence>
<dbReference type="GO" id="GO:0005975">
    <property type="term" value="P:carbohydrate metabolic process"/>
    <property type="evidence" value="ECO:0007669"/>
    <property type="project" value="InterPro"/>
</dbReference>
<evidence type="ECO:0000256" key="4">
    <source>
        <dbReference type="ARBA" id="ARBA00022525"/>
    </source>
</evidence>
<keyword evidence="3" id="KW-0134">Cell wall</keyword>
<evidence type="ECO:0000256" key="5">
    <source>
        <dbReference type="ARBA" id="ARBA00022801"/>
    </source>
</evidence>
<keyword evidence="5 9" id="KW-0378">Hydrolase</keyword>
<dbReference type="InterPro" id="IPR006626">
    <property type="entry name" value="PbH1"/>
</dbReference>
<dbReference type="GO" id="GO:0071555">
    <property type="term" value="P:cell wall organization"/>
    <property type="evidence" value="ECO:0007669"/>
    <property type="project" value="UniProtKB-KW"/>
</dbReference>
<keyword evidence="4" id="KW-0964">Secreted</keyword>
<dbReference type="PROSITE" id="PS00502">
    <property type="entry name" value="POLYGALACTURONASE"/>
    <property type="match status" value="1"/>
</dbReference>
<dbReference type="SUPFAM" id="SSF51126">
    <property type="entry name" value="Pectin lyase-like"/>
    <property type="match status" value="1"/>
</dbReference>
<dbReference type="InterPro" id="IPR012334">
    <property type="entry name" value="Pectin_lyas_fold"/>
</dbReference>
<evidence type="ECO:0000256" key="3">
    <source>
        <dbReference type="ARBA" id="ARBA00022512"/>
    </source>
</evidence>
<evidence type="ECO:0008006" key="12">
    <source>
        <dbReference type="Google" id="ProtNLM"/>
    </source>
</evidence>
<protein>
    <recommendedName>
        <fullName evidence="12">Polygalacturonase</fullName>
    </recommendedName>
</protein>
<evidence type="ECO:0000256" key="7">
    <source>
        <dbReference type="ARBA" id="ARBA00023316"/>
    </source>
</evidence>
<feature type="active site" evidence="8">
    <location>
        <position position="89"/>
    </location>
</feature>
<comment type="caution">
    <text evidence="10">The sequence shown here is derived from an EMBL/GenBank/DDBJ whole genome shotgun (WGS) entry which is preliminary data.</text>
</comment>
<evidence type="ECO:0000256" key="2">
    <source>
        <dbReference type="ARBA" id="ARBA00008834"/>
    </source>
</evidence>
<dbReference type="PANTHER" id="PTHR31375">
    <property type="match status" value="1"/>
</dbReference>
<dbReference type="Pfam" id="PF00295">
    <property type="entry name" value="Glyco_hydro_28"/>
    <property type="match status" value="1"/>
</dbReference>
<organism evidence="10 11">
    <name type="scientific">Genlisea aurea</name>
    <dbReference type="NCBI Taxonomy" id="192259"/>
    <lineage>
        <taxon>Eukaryota</taxon>
        <taxon>Viridiplantae</taxon>
        <taxon>Streptophyta</taxon>
        <taxon>Embryophyta</taxon>
        <taxon>Tracheophyta</taxon>
        <taxon>Spermatophyta</taxon>
        <taxon>Magnoliopsida</taxon>
        <taxon>eudicotyledons</taxon>
        <taxon>Gunneridae</taxon>
        <taxon>Pentapetalae</taxon>
        <taxon>asterids</taxon>
        <taxon>lamiids</taxon>
        <taxon>Lamiales</taxon>
        <taxon>Lentibulariaceae</taxon>
        <taxon>Genlisea</taxon>
    </lineage>
</organism>
<evidence type="ECO:0000313" key="10">
    <source>
        <dbReference type="EMBL" id="EPS71289.1"/>
    </source>
</evidence>
<reference evidence="10 11" key="1">
    <citation type="journal article" date="2013" name="BMC Genomics">
        <title>The miniature genome of a carnivorous plant Genlisea aurea contains a low number of genes and short non-coding sequences.</title>
        <authorList>
            <person name="Leushkin E.V."/>
            <person name="Sutormin R.A."/>
            <person name="Nabieva E.R."/>
            <person name="Penin A.A."/>
            <person name="Kondrashov A.S."/>
            <person name="Logacheva M.D."/>
        </authorList>
    </citation>
    <scope>NUCLEOTIDE SEQUENCE [LARGE SCALE GENOMIC DNA]</scope>
</reference>
<comment type="subcellular location">
    <subcellularLocation>
        <location evidence="1">Secreted</location>
        <location evidence="1">Cell wall</location>
    </subcellularLocation>
</comment>
<evidence type="ECO:0000313" key="11">
    <source>
        <dbReference type="Proteomes" id="UP000015453"/>
    </source>
</evidence>
<name>S8CV93_9LAMI</name>
<dbReference type="SMART" id="SM00710">
    <property type="entry name" value="PbH1"/>
    <property type="match status" value="4"/>
</dbReference>
<dbReference type="EMBL" id="AUSU01001320">
    <property type="protein sequence ID" value="EPS71289.1"/>
    <property type="molecule type" value="Genomic_DNA"/>
</dbReference>
<comment type="similarity">
    <text evidence="2 9">Belongs to the glycosyl hydrolase 28 family.</text>
</comment>
<dbReference type="Proteomes" id="UP000015453">
    <property type="component" value="Unassembled WGS sequence"/>
</dbReference>
<sequence>MVTHSTLNNLHFVNSMGFHTKVTDSQNVVVERLTITAPGDSPNTDGIHLSKAKNITVSNLVIGTGDDCVSIGHGVVDSLITGVTCGPGHGLSVGSLGKRDNEMNLSGIKVINCTITKATNGVRIKTFADSPELQATGIIFQDIIMNEVANPIIIDQHYHSSAKKESNVKLSDIHFINISGTTVTPDAIQLDCSKTHPCDKVELANIDLQPAGNAKTLTATCANAATTIKGTTNPPMPESCS</sequence>
<evidence type="ECO:0000256" key="8">
    <source>
        <dbReference type="PROSITE-ProRule" id="PRU10052"/>
    </source>
</evidence>
<dbReference type="Gene3D" id="2.160.20.10">
    <property type="entry name" value="Single-stranded right-handed beta-helix, Pectin lyase-like"/>
    <property type="match status" value="1"/>
</dbReference>
<dbReference type="OrthoDB" id="187139at2759"/>
<accession>S8CV93</accession>
<keyword evidence="11" id="KW-1185">Reference proteome</keyword>
<evidence type="ECO:0000256" key="6">
    <source>
        <dbReference type="ARBA" id="ARBA00023295"/>
    </source>
</evidence>
<proteinExistence type="inferred from homology"/>
<dbReference type="InterPro" id="IPR000743">
    <property type="entry name" value="Glyco_hydro_28"/>
</dbReference>
<keyword evidence="6 9" id="KW-0326">Glycosidase</keyword>
<dbReference type="GO" id="GO:0004650">
    <property type="term" value="F:polygalacturonase activity"/>
    <property type="evidence" value="ECO:0007669"/>
    <property type="project" value="InterPro"/>
</dbReference>
<dbReference type="InterPro" id="IPR011050">
    <property type="entry name" value="Pectin_lyase_fold/virulence"/>
</dbReference>
<keyword evidence="7" id="KW-0961">Cell wall biogenesis/degradation</keyword>